<reference evidence="2" key="2">
    <citation type="submission" date="2020-09" db="EMBL/GenBank/DDBJ databases">
        <authorList>
            <person name="Sun Q."/>
            <person name="Zhou Y."/>
        </authorList>
    </citation>
    <scope>NUCLEOTIDE SEQUENCE</scope>
    <source>
        <strain evidence="2">CGMCC 4.7299</strain>
    </source>
</reference>
<comment type="caution">
    <text evidence="2">The sequence shown here is derived from an EMBL/GenBank/DDBJ whole genome shotgun (WGS) entry which is preliminary data.</text>
</comment>
<gene>
    <name evidence="2" type="ORF">GCM10012284_62420</name>
</gene>
<evidence type="ECO:0000256" key="1">
    <source>
        <dbReference type="SAM" id="MobiDB-lite"/>
    </source>
</evidence>
<accession>A0A8J3C4V4</accession>
<dbReference type="Proteomes" id="UP000656042">
    <property type="component" value="Unassembled WGS sequence"/>
</dbReference>
<dbReference type="AlphaFoldDB" id="A0A8J3C4V4"/>
<keyword evidence="3" id="KW-1185">Reference proteome</keyword>
<evidence type="ECO:0000313" key="2">
    <source>
        <dbReference type="EMBL" id="GGL19394.1"/>
    </source>
</evidence>
<name>A0A8J3C4V4_9ACTN</name>
<feature type="compositionally biased region" description="Basic and acidic residues" evidence="1">
    <location>
        <begin position="156"/>
        <end position="177"/>
    </location>
</feature>
<reference evidence="2" key="1">
    <citation type="journal article" date="2014" name="Int. J. Syst. Evol. Microbiol.">
        <title>Complete genome sequence of Corynebacterium casei LMG S-19264T (=DSM 44701T), isolated from a smear-ripened cheese.</title>
        <authorList>
            <consortium name="US DOE Joint Genome Institute (JGI-PGF)"/>
            <person name="Walter F."/>
            <person name="Albersmeier A."/>
            <person name="Kalinowski J."/>
            <person name="Ruckert C."/>
        </authorList>
    </citation>
    <scope>NUCLEOTIDE SEQUENCE</scope>
    <source>
        <strain evidence="2">CGMCC 4.7299</strain>
    </source>
</reference>
<feature type="region of interest" description="Disordered" evidence="1">
    <location>
        <begin position="153"/>
        <end position="177"/>
    </location>
</feature>
<evidence type="ECO:0008006" key="4">
    <source>
        <dbReference type="Google" id="ProtNLM"/>
    </source>
</evidence>
<evidence type="ECO:0000313" key="3">
    <source>
        <dbReference type="Proteomes" id="UP000656042"/>
    </source>
</evidence>
<dbReference type="RefSeq" id="WP_189082933.1">
    <property type="nucleotide sequence ID" value="NZ_BMMX01000067.1"/>
</dbReference>
<dbReference type="EMBL" id="BMMX01000067">
    <property type="protein sequence ID" value="GGL19394.1"/>
    <property type="molecule type" value="Genomic_DNA"/>
</dbReference>
<organism evidence="2 3">
    <name type="scientific">Mangrovihabitans endophyticus</name>
    <dbReference type="NCBI Taxonomy" id="1751298"/>
    <lineage>
        <taxon>Bacteria</taxon>
        <taxon>Bacillati</taxon>
        <taxon>Actinomycetota</taxon>
        <taxon>Actinomycetes</taxon>
        <taxon>Micromonosporales</taxon>
        <taxon>Micromonosporaceae</taxon>
        <taxon>Mangrovihabitans</taxon>
    </lineage>
</organism>
<protein>
    <recommendedName>
        <fullName evidence="4">CRISPR-associated protein</fullName>
    </recommendedName>
</protein>
<feature type="region of interest" description="Disordered" evidence="1">
    <location>
        <begin position="806"/>
        <end position="832"/>
    </location>
</feature>
<sequence length="832" mass="91391">MRIVVLAWTPASRCLQYVPVNDGDGGGVETSTVADWYVEEFSRHWGDGTRPRLGYLERDGEDCLVELGACRVTRCRPSWKGNQVRLVGEVGGRQGVMAQMSPPEVGLPDDTAVLDGLGSSAGEYLLFDSGQPKGCWVIEGGITAWASRRQAALQTRQEERAGARERGNQRREREQQQLRWHDPERFVNPYTFVPFPEDIVRSPPSWHTKLADDHLSGTLTVRWELTAPMQAPPGAVDGHRLRVPGASVKGAVRSLHETLAGGCLRVLDETFVPSYRDPARSPQQEAALASDHELTLASVTEVTHDGQPLSVQVASQVVWVRGPQLRDVYGKDLRTGSRVRFDAPATPTSLGRFELHPDASVDRADGSDEEAWTVLLSDPSARPTTRNDGSKSQYFAACGRLTGDRVEVSESAWRTYRKVVAGAREVVQARSADVEPPRWVPVKFDGKPIGERQRVTGRFAVGDVLWVRQRGEQVVELRHAVIWRHLGAGPLGKRVPSHLRACPHDFDGDDTSLLLCPSCRLFGAADTTTRPDDGPARQCAYAGHVRFGDALSPAPVQLQQVSRAPMGAPRPGAGQFYLALQNTRPARSGRYPTREWGAEPDQNSLRPVRGRKFYWHTEPSPSFTSKRHERRPHHRAQMVSEHLLAPPGTVLHQRITFDNLDQATLGGLLAALQPEAVLPAVHRDGQALPIRLHLGGGRPLGLGSCTATVTEVRAWDADSRYGGGPAVTLDRPQALAAFTASCPEPVRDGWPALASVLSAGKVNPARVTYPPGENWPEDVTAARTQQFDKPFDFFTMTSGMYLAEEEPRPLLPLPDPTAGDQSLPILRKKKSR</sequence>
<proteinExistence type="predicted"/>